<dbReference type="Proteomes" id="UP000439903">
    <property type="component" value="Unassembled WGS sequence"/>
</dbReference>
<organism evidence="2 3">
    <name type="scientific">Gigaspora margarita</name>
    <dbReference type="NCBI Taxonomy" id="4874"/>
    <lineage>
        <taxon>Eukaryota</taxon>
        <taxon>Fungi</taxon>
        <taxon>Fungi incertae sedis</taxon>
        <taxon>Mucoromycota</taxon>
        <taxon>Glomeromycotina</taxon>
        <taxon>Glomeromycetes</taxon>
        <taxon>Diversisporales</taxon>
        <taxon>Gigasporaceae</taxon>
        <taxon>Gigaspora</taxon>
    </lineage>
</organism>
<sequence length="102" mass="11907">MIRNPYVLVQPEKCETTDEEVSLDAETPRKDNDQLTRSTQDLKGGPQKLNVTNSPRTEEKVCTFRPKNKKRPWLEMFLGRMTIIKTIVPKTVLRLPIRQLRT</sequence>
<name>A0A8H4A255_GIGMA</name>
<dbReference type="EMBL" id="WTPW01002235">
    <property type="protein sequence ID" value="KAF0390610.1"/>
    <property type="molecule type" value="Genomic_DNA"/>
</dbReference>
<gene>
    <name evidence="2" type="ORF">F8M41_010808</name>
</gene>
<dbReference type="OrthoDB" id="10496649at2759"/>
<keyword evidence="3" id="KW-1185">Reference proteome</keyword>
<reference evidence="2 3" key="1">
    <citation type="journal article" date="2019" name="Environ. Microbiol.">
        <title>At the nexus of three kingdoms: the genome of the mycorrhizal fungus Gigaspora margarita provides insights into plant, endobacterial and fungal interactions.</title>
        <authorList>
            <person name="Venice F."/>
            <person name="Ghignone S."/>
            <person name="Salvioli di Fossalunga A."/>
            <person name="Amselem J."/>
            <person name="Novero M."/>
            <person name="Xianan X."/>
            <person name="Sedzielewska Toro K."/>
            <person name="Morin E."/>
            <person name="Lipzen A."/>
            <person name="Grigoriev I.V."/>
            <person name="Henrissat B."/>
            <person name="Martin F.M."/>
            <person name="Bonfante P."/>
        </authorList>
    </citation>
    <scope>NUCLEOTIDE SEQUENCE [LARGE SCALE GENOMIC DNA]</scope>
    <source>
        <strain evidence="2 3">BEG34</strain>
    </source>
</reference>
<evidence type="ECO:0000256" key="1">
    <source>
        <dbReference type="SAM" id="MobiDB-lite"/>
    </source>
</evidence>
<feature type="region of interest" description="Disordered" evidence="1">
    <location>
        <begin position="13"/>
        <end position="62"/>
    </location>
</feature>
<dbReference type="AlphaFoldDB" id="A0A8H4A255"/>
<proteinExistence type="predicted"/>
<protein>
    <submittedName>
        <fullName evidence="2">Uncharacterized protein</fullName>
    </submittedName>
</protein>
<evidence type="ECO:0000313" key="2">
    <source>
        <dbReference type="EMBL" id="KAF0390610.1"/>
    </source>
</evidence>
<accession>A0A8H4A255</accession>
<comment type="caution">
    <text evidence="2">The sequence shown here is derived from an EMBL/GenBank/DDBJ whole genome shotgun (WGS) entry which is preliminary data.</text>
</comment>
<evidence type="ECO:0000313" key="3">
    <source>
        <dbReference type="Proteomes" id="UP000439903"/>
    </source>
</evidence>